<dbReference type="AlphaFoldDB" id="A0A919NFU3"/>
<dbReference type="InterPro" id="IPR037523">
    <property type="entry name" value="VOC_core"/>
</dbReference>
<dbReference type="Gene3D" id="1.10.10.2120">
    <property type="match status" value="1"/>
</dbReference>
<evidence type="ECO:0000313" key="2">
    <source>
        <dbReference type="EMBL" id="GIF17829.1"/>
    </source>
</evidence>
<proteinExistence type="predicted"/>
<dbReference type="PANTHER" id="PTHR34180">
    <property type="entry name" value="PEPTIDASE C45"/>
    <property type="match status" value="1"/>
</dbReference>
<name>A0A919NFU3_9ACTN</name>
<dbReference type="Gene3D" id="3.10.180.10">
    <property type="entry name" value="2,3-Dihydroxybiphenyl 1,2-Dioxygenase, domain 1"/>
    <property type="match status" value="1"/>
</dbReference>
<dbReference type="PANTHER" id="PTHR34180:SF1">
    <property type="entry name" value="BETA-ALANYL-DOPAMINE_CARCININE HYDROLASE"/>
    <property type="match status" value="1"/>
</dbReference>
<dbReference type="Pfam" id="PF03417">
    <property type="entry name" value="AAT"/>
    <property type="match status" value="1"/>
</dbReference>
<dbReference type="InterPro" id="IPR029068">
    <property type="entry name" value="Glyas_Bleomycin-R_OHBP_Dase"/>
</dbReference>
<sequence length="488" mass="51998">MTVTFRSSVLPPHERGEELGRTFASEIGRCVDAYRQLFGLEDLEPLGGLALAAIAAVSPALADEVAGIAAGSGRSAGEIAAINARTEILAHQQRRVRGECSTVVHLGDGRPVAVQAWDWYEALADSWFVWEIPHPDGSLTTTLTEFGIVGKIGVNSSGLGVLFNILHHIDDGDSIGAPVHVLSRAVLDGCTDLNQALVLLAGAPVSASSSLTLVAARDGESAAVSVELNPAKIGYALPDAGGLLTHTNHFLSSPASAGDTELITGPDTVVRLDLLRRRLAGTSDPSVGAVRSAMDSHLLGGGGLCCHPDETLPPSARFRTLATVVLDVAGGTLTAFPGGPCSVTKEIDMPLVLKRIDNMDILTKDVGRLVDFYHGLLGLPFHLPYAAEEEWAAIDLGNLTLYIFKSEVGEHAPRRTAVNPDNAPGYDSMAFEVDDLDEAEAALDGRVEWVDQRIEWKHPNGTWYRYRPFFDPDGNMLYITEPHPAPTA</sequence>
<organism evidence="2 3">
    <name type="scientific">Paractinoplanes tereljensis</name>
    <dbReference type="NCBI Taxonomy" id="571912"/>
    <lineage>
        <taxon>Bacteria</taxon>
        <taxon>Bacillati</taxon>
        <taxon>Actinomycetota</taxon>
        <taxon>Actinomycetes</taxon>
        <taxon>Micromonosporales</taxon>
        <taxon>Micromonosporaceae</taxon>
        <taxon>Paractinoplanes</taxon>
    </lineage>
</organism>
<dbReference type="Gene3D" id="3.60.60.10">
    <property type="entry name" value="Penicillin V Acylase, Chain A"/>
    <property type="match status" value="1"/>
</dbReference>
<protein>
    <recommendedName>
        <fullName evidence="1">VOC domain-containing protein</fullName>
    </recommendedName>
</protein>
<comment type="caution">
    <text evidence="2">The sequence shown here is derived from an EMBL/GenBank/DDBJ whole genome shotgun (WGS) entry which is preliminary data.</text>
</comment>
<accession>A0A919NFU3</accession>
<feature type="domain" description="VOC" evidence="1">
    <location>
        <begin position="355"/>
        <end position="482"/>
    </location>
</feature>
<evidence type="ECO:0000313" key="3">
    <source>
        <dbReference type="Proteomes" id="UP000623608"/>
    </source>
</evidence>
<dbReference type="InterPro" id="IPR005079">
    <property type="entry name" value="Peptidase_C45_hydrolase"/>
</dbReference>
<evidence type="ECO:0000259" key="1">
    <source>
        <dbReference type="PROSITE" id="PS51819"/>
    </source>
</evidence>
<dbReference type="RefSeq" id="WP_203798302.1">
    <property type="nucleotide sequence ID" value="NZ_BOMY01000002.1"/>
</dbReference>
<dbReference type="InterPro" id="IPR047801">
    <property type="entry name" value="Peptidase_C45"/>
</dbReference>
<reference evidence="2" key="1">
    <citation type="submission" date="2021-01" db="EMBL/GenBank/DDBJ databases">
        <title>Whole genome shotgun sequence of Actinoplanes tereljensis NBRC 105297.</title>
        <authorList>
            <person name="Komaki H."/>
            <person name="Tamura T."/>
        </authorList>
    </citation>
    <scope>NUCLEOTIDE SEQUENCE</scope>
    <source>
        <strain evidence="2">NBRC 105297</strain>
    </source>
</reference>
<gene>
    <name evidence="2" type="ORF">Ate02nite_05590</name>
</gene>
<keyword evidence="3" id="KW-1185">Reference proteome</keyword>
<dbReference type="InterPro" id="IPR004360">
    <property type="entry name" value="Glyas_Fos-R_dOase_dom"/>
</dbReference>
<dbReference type="Proteomes" id="UP000623608">
    <property type="component" value="Unassembled WGS sequence"/>
</dbReference>
<dbReference type="PROSITE" id="PS51819">
    <property type="entry name" value="VOC"/>
    <property type="match status" value="1"/>
</dbReference>
<dbReference type="NCBIfam" id="NF040521">
    <property type="entry name" value="C45_proenzyme"/>
    <property type="match status" value="1"/>
</dbReference>
<dbReference type="InterPro" id="IPR047794">
    <property type="entry name" value="C45_proenzyme-like"/>
</dbReference>
<dbReference type="Pfam" id="PF00903">
    <property type="entry name" value="Glyoxalase"/>
    <property type="match status" value="1"/>
</dbReference>
<dbReference type="EMBL" id="BOMY01000002">
    <property type="protein sequence ID" value="GIF17829.1"/>
    <property type="molecule type" value="Genomic_DNA"/>
</dbReference>
<dbReference type="SUPFAM" id="SSF54593">
    <property type="entry name" value="Glyoxalase/Bleomycin resistance protein/Dihydroxybiphenyl dioxygenase"/>
    <property type="match status" value="1"/>
</dbReference>